<dbReference type="InterPro" id="IPR036661">
    <property type="entry name" value="Luciferase-like_sf"/>
</dbReference>
<gene>
    <name evidence="4" type="ORF">I8751_25385</name>
</gene>
<evidence type="ECO:0000256" key="1">
    <source>
        <dbReference type="ARBA" id="ARBA00023002"/>
    </source>
</evidence>
<dbReference type="GO" id="GO:0016705">
    <property type="term" value="F:oxidoreductase activity, acting on paired donors, with incorporation or reduction of molecular oxygen"/>
    <property type="evidence" value="ECO:0007669"/>
    <property type="project" value="InterPro"/>
</dbReference>
<dbReference type="PANTHER" id="PTHR30137">
    <property type="entry name" value="LUCIFERASE-LIKE MONOOXYGENASE"/>
    <property type="match status" value="1"/>
</dbReference>
<evidence type="ECO:0000313" key="5">
    <source>
        <dbReference type="Proteomes" id="UP000599391"/>
    </source>
</evidence>
<dbReference type="Gene3D" id="3.20.20.30">
    <property type="entry name" value="Luciferase-like domain"/>
    <property type="match status" value="1"/>
</dbReference>
<feature type="domain" description="Luciferase-like" evidence="3">
    <location>
        <begin position="1"/>
        <end position="300"/>
    </location>
</feature>
<dbReference type="EMBL" id="JAECZB010000096">
    <property type="protein sequence ID" value="MBH8555617.1"/>
    <property type="molecule type" value="Genomic_DNA"/>
</dbReference>
<evidence type="ECO:0000256" key="2">
    <source>
        <dbReference type="ARBA" id="ARBA00023033"/>
    </source>
</evidence>
<reference evidence="4 5" key="1">
    <citation type="journal article" date="2021" name="Int. J. Syst. Evol. Microbiol.">
        <title>Amazonocrinis nigriterrae gen. nov., sp. nov., Atlanticothrix silvestris gen. nov., sp. nov. and Dendronalium phyllosphericum gen. nov., sp. nov., nostocacean cyanobacteria from Brazilian environments.</title>
        <authorList>
            <person name="Alvarenga D.O."/>
            <person name="Andreote A.P.D."/>
            <person name="Branco L.H.Z."/>
            <person name="Delbaje E."/>
            <person name="Cruz R.B."/>
            <person name="Varani A.M."/>
            <person name="Fiore M.F."/>
        </authorList>
    </citation>
    <scope>NUCLEOTIDE SEQUENCE [LARGE SCALE GENOMIC DNA]</scope>
    <source>
        <strain evidence="4 5">CENA357</strain>
    </source>
</reference>
<keyword evidence="1" id="KW-0560">Oxidoreductase</keyword>
<name>A0A8J7L6D8_9CYAN</name>
<dbReference type="InterPro" id="IPR050766">
    <property type="entry name" value="Bact_Lucif_Oxidored"/>
</dbReference>
<dbReference type="Proteomes" id="UP000599391">
    <property type="component" value="Unassembled WGS sequence"/>
</dbReference>
<protein>
    <submittedName>
        <fullName evidence="4">LLM class flavin-dependent oxidoreductase</fullName>
    </submittedName>
</protein>
<keyword evidence="5" id="KW-1185">Reference proteome</keyword>
<sequence length="342" mass="38389">MKTGLFCNYDNHHQDARRAIFEQVALVKQAESLGFAEAWVSEHHFSESNLSPSMLVLMAHLAGMTSTIQLGTAAVLLPFYNPIRVAEDIATLDNLCNGRLLFGVAKGGPFPQQNKHFATPMGESRAKMLEAIALIQKLLYETDVSFNGQYYQCDRLTIYPKPLQPQIPVYIATGGDEGIEFAAQNSFALMGGPPFSLERLKSTVAKYRAFNSSGSENLVLARFFYVGRTYDEAVSEAMPFIRKFSQKMKANSTQVIQNSLNPNQKPFDRTNICFDEDYLIENSIIGDVVTCRDKIKRFQDELNIGTLALKPSALTLQKNLESLQRYNQEVRNYVQTTHASSR</sequence>
<dbReference type="GO" id="GO:0005829">
    <property type="term" value="C:cytosol"/>
    <property type="evidence" value="ECO:0007669"/>
    <property type="project" value="TreeGrafter"/>
</dbReference>
<dbReference type="InterPro" id="IPR011251">
    <property type="entry name" value="Luciferase-like_dom"/>
</dbReference>
<accession>A0A8J7L6D8</accession>
<dbReference type="AlphaFoldDB" id="A0A8J7L6D8"/>
<dbReference type="Pfam" id="PF00296">
    <property type="entry name" value="Bac_luciferase"/>
    <property type="match status" value="1"/>
</dbReference>
<comment type="caution">
    <text evidence="4">The sequence shown here is derived from an EMBL/GenBank/DDBJ whole genome shotgun (WGS) entry which is preliminary data.</text>
</comment>
<organism evidence="4 5">
    <name type="scientific">Atlanticothrix silvestris CENA357</name>
    <dbReference type="NCBI Taxonomy" id="1725252"/>
    <lineage>
        <taxon>Bacteria</taxon>
        <taxon>Bacillati</taxon>
        <taxon>Cyanobacteriota</taxon>
        <taxon>Cyanophyceae</taxon>
        <taxon>Nostocales</taxon>
        <taxon>Nodulariaceae</taxon>
        <taxon>Atlanticothrix</taxon>
        <taxon>Atlanticothrix silvestris</taxon>
    </lineage>
</organism>
<keyword evidence="2" id="KW-0503">Monooxygenase</keyword>
<dbReference type="SUPFAM" id="SSF51679">
    <property type="entry name" value="Bacterial luciferase-like"/>
    <property type="match status" value="1"/>
</dbReference>
<evidence type="ECO:0000259" key="3">
    <source>
        <dbReference type="Pfam" id="PF00296"/>
    </source>
</evidence>
<proteinExistence type="predicted"/>
<dbReference type="GO" id="GO:0004497">
    <property type="term" value="F:monooxygenase activity"/>
    <property type="evidence" value="ECO:0007669"/>
    <property type="project" value="UniProtKB-KW"/>
</dbReference>
<dbReference type="CDD" id="cd00347">
    <property type="entry name" value="Flavin_utilizing_monoxygenases"/>
    <property type="match status" value="1"/>
</dbReference>
<dbReference type="RefSeq" id="WP_214441819.1">
    <property type="nucleotide sequence ID" value="NZ_JAECZB010000096.1"/>
</dbReference>
<dbReference type="PANTHER" id="PTHR30137:SF8">
    <property type="entry name" value="BLR5498 PROTEIN"/>
    <property type="match status" value="1"/>
</dbReference>
<evidence type="ECO:0000313" key="4">
    <source>
        <dbReference type="EMBL" id="MBH8555617.1"/>
    </source>
</evidence>